<keyword evidence="2" id="KW-1185">Reference proteome</keyword>
<evidence type="ECO:0000256" key="1">
    <source>
        <dbReference type="SAM" id="Coils"/>
    </source>
</evidence>
<dbReference type="Proteomes" id="UP000887561">
    <property type="component" value="Unplaced"/>
</dbReference>
<feature type="coiled-coil region" evidence="1">
    <location>
        <begin position="114"/>
        <end position="141"/>
    </location>
</feature>
<dbReference type="AlphaFoldDB" id="A0A915MHS3"/>
<protein>
    <submittedName>
        <fullName evidence="3">Uncharacterized protein</fullName>
    </submittedName>
</protein>
<feature type="coiled-coil region" evidence="1">
    <location>
        <begin position="241"/>
        <end position="268"/>
    </location>
</feature>
<feature type="coiled-coil region" evidence="1">
    <location>
        <begin position="782"/>
        <end position="908"/>
    </location>
</feature>
<reference evidence="3" key="1">
    <citation type="submission" date="2022-11" db="UniProtKB">
        <authorList>
            <consortium name="WormBaseParasite"/>
        </authorList>
    </citation>
    <scope>IDENTIFICATION</scope>
</reference>
<evidence type="ECO:0000313" key="2">
    <source>
        <dbReference type="Proteomes" id="UP000887561"/>
    </source>
</evidence>
<feature type="coiled-coil region" evidence="1">
    <location>
        <begin position="324"/>
        <end position="451"/>
    </location>
</feature>
<keyword evidence="1" id="KW-0175">Coiled coil</keyword>
<accession>A0A915MHS3</accession>
<dbReference type="WBParaSite" id="scaffold36345_cov269.g23173">
    <property type="protein sequence ID" value="scaffold36345_cov269.g23173"/>
    <property type="gene ID" value="scaffold36345_cov269.g23173"/>
</dbReference>
<organism evidence="2 3">
    <name type="scientific">Meloidogyne javanica</name>
    <name type="common">Root-knot nematode worm</name>
    <dbReference type="NCBI Taxonomy" id="6303"/>
    <lineage>
        <taxon>Eukaryota</taxon>
        <taxon>Metazoa</taxon>
        <taxon>Ecdysozoa</taxon>
        <taxon>Nematoda</taxon>
        <taxon>Chromadorea</taxon>
        <taxon>Rhabditida</taxon>
        <taxon>Tylenchina</taxon>
        <taxon>Tylenchomorpha</taxon>
        <taxon>Tylenchoidea</taxon>
        <taxon>Meloidogynidae</taxon>
        <taxon>Meloidogyninae</taxon>
        <taxon>Meloidogyne</taxon>
        <taxon>Meloidogyne incognita group</taxon>
    </lineage>
</organism>
<proteinExistence type="predicted"/>
<feature type="coiled-coil region" evidence="1">
    <location>
        <begin position="503"/>
        <end position="749"/>
    </location>
</feature>
<evidence type="ECO:0000313" key="3">
    <source>
        <dbReference type="WBParaSite" id="scaffold36345_cov269.g23173"/>
    </source>
</evidence>
<name>A0A915MHS3_MELJA</name>
<sequence>MSVPSLFFSGEEDNEEFSLLNEIHHNQIQSLIDLHKIPDELWLTRKRIEAGVLEQKKQREMLTNIQERLAQCRLERTRNLKRIIERPRSQSPPSERLVPTIILPERPSTSQYRKQQNINNIEDALNRLNALEQQMKRLNLFTAQTISSSNIGTNYSNKIKEEIKQKKIKEIIQEFYELKRNINKLRENTKLQLNETNSLLNQKMGILTRQLKREIILNRRISIAELEKMKEKEINIFRIENQKLSSLNEENVNKAESAENRLKEIIERICSLPFVNISCSFSDNYDYSSISNLIISIRSAIERSVLIERKKGEASLEAYKVQANEELVNERLNNERKLKNIEIEKRLLFEQEKVEWIVEKNKLINELEQIKTDKSVEIAKIEANIKLIEMDKIKMSNLEEQINSLSTELIDERNKFTKEISQNNEKHKIEINEYKLNLNDLKTKLVIEQKEHQKSQIIVNQLEEIKSVRNEELITAYNRLSSVESQLAIACKNTEEATIKLKKEKHELYLEQLEASELRLKKEREDWLADAESADRDWKAQNKLITKAETNRKELIKSLDYANSKLAELERKLDSQVQKEQILQRSNSLILSNENERELSFKLEVAEHKVKKAAELCQKLSAELDKLSEKSFNQSTSSEKLLADLEETKGELSIFRDSLENEKRKNVQLETEIRQMEKEENNQRINDLEQELINKQQQIINQKESLNEIRIEQLEQILTIERAENANEIERIRKELKEERNHSKIIENELLTIKLKTKATMTEEVLENKKTTEKEYQLKEKLEQTKIENISLIKRIEIAEKRELESKILETKLSSELHELRLQRRETVKELENLQRELRETKITNQEIEIQLKRFLEMDRRRVSAIMKQTTLEKNALNKSLNTMERENSELQKHCRSLQAQVERLEEKLLV</sequence>